<dbReference type="Proteomes" id="UP001595797">
    <property type="component" value="Unassembled WGS sequence"/>
</dbReference>
<evidence type="ECO:0000313" key="2">
    <source>
        <dbReference type="Proteomes" id="UP001595797"/>
    </source>
</evidence>
<protein>
    <submittedName>
        <fullName evidence="1">Uncharacterized protein</fullName>
    </submittedName>
</protein>
<reference evidence="2" key="1">
    <citation type="journal article" date="2019" name="Int. J. Syst. Evol. Microbiol.">
        <title>The Global Catalogue of Microorganisms (GCM) 10K type strain sequencing project: providing services to taxonomists for standard genome sequencing and annotation.</title>
        <authorList>
            <consortium name="The Broad Institute Genomics Platform"/>
            <consortium name="The Broad Institute Genome Sequencing Center for Infectious Disease"/>
            <person name="Wu L."/>
            <person name="Ma J."/>
        </authorList>
    </citation>
    <scope>NUCLEOTIDE SEQUENCE [LARGE SCALE GENOMIC DNA]</scope>
    <source>
        <strain evidence="2">CGMCC 4.6946</strain>
    </source>
</reference>
<dbReference type="RefSeq" id="WP_380114032.1">
    <property type="nucleotide sequence ID" value="NZ_JBHSIW010000040.1"/>
</dbReference>
<proteinExistence type="predicted"/>
<keyword evidence="2" id="KW-1185">Reference proteome</keyword>
<name>A0ABV9TS95_9MICC</name>
<comment type="caution">
    <text evidence="1">The sequence shown here is derived from an EMBL/GenBank/DDBJ whole genome shotgun (WGS) entry which is preliminary data.</text>
</comment>
<organism evidence="1 2">
    <name type="scientific">Kocuria oceani</name>
    <dbReference type="NCBI Taxonomy" id="988827"/>
    <lineage>
        <taxon>Bacteria</taxon>
        <taxon>Bacillati</taxon>
        <taxon>Actinomycetota</taxon>
        <taxon>Actinomycetes</taxon>
        <taxon>Micrococcales</taxon>
        <taxon>Micrococcaceae</taxon>
        <taxon>Kocuria</taxon>
    </lineage>
</organism>
<sequence>MTPLRENPQARALGDAYAQNKGKPTAYLDETYRARSDRPDEVPFYLFTAVVVAAEERPLLTSDLRHIAGGNYWHTTESLKKEEDHPKILEMCQCLGEGVEPCVIACKVEDRAGNGDAEEMRRACMLSLLGALWNGGEAWPAVELMVMERRAKREQVGADQHTMKVARSQGLVGRAARLEQVSPSLEPLLWLPDLVSSATRQKLVMGNSTFYDEFADQVHYVPVP</sequence>
<dbReference type="EMBL" id="JBHSIW010000040">
    <property type="protein sequence ID" value="MFC4905677.1"/>
    <property type="molecule type" value="Genomic_DNA"/>
</dbReference>
<accession>A0ABV9TS95</accession>
<gene>
    <name evidence="1" type="ORF">ACFPCS_19150</name>
</gene>
<evidence type="ECO:0000313" key="1">
    <source>
        <dbReference type="EMBL" id="MFC4905677.1"/>
    </source>
</evidence>